<sequence length="202" mass="23176">MMRLGISVEGPTEREFVNRVLQPHLKSCGWDIVKPVLLGNQGGSVSLHRFRDEIRLLSPNYEWVTTLYDLYRFEGREGRDAGDLEAKMSDVAGGLSNLIPYVQRYEFEALVFSDTEIITREFRAPNALKELRDVLVECGSPENINHNYYTIPSRRLQRIFPTYDKVVHGAQLAIKIGLSQIKSQCPRFAHWLNTLEAIPQKL</sequence>
<dbReference type="EMBL" id="QJPH01000416">
    <property type="protein sequence ID" value="PZN74656.1"/>
    <property type="molecule type" value="Genomic_DNA"/>
</dbReference>
<comment type="caution">
    <text evidence="1">The sequence shown here is derived from an EMBL/GenBank/DDBJ whole genome shotgun (WGS) entry which is preliminary data.</text>
</comment>
<reference evidence="1 2" key="1">
    <citation type="journal article" date="2018" name="Aquat. Microb. Ecol.">
        <title>Gammaproteobacterial methanotrophs dominate.</title>
        <authorList>
            <person name="Rissanen A.J."/>
            <person name="Saarenheimo J."/>
            <person name="Tiirola M."/>
            <person name="Peura S."/>
            <person name="Aalto S.L."/>
            <person name="Karvinen A."/>
            <person name="Nykanen H."/>
        </authorList>
    </citation>
    <scope>NUCLEOTIDE SEQUENCE [LARGE SCALE GENOMIC DNA]</scope>
    <source>
        <strain evidence="1">AMbin10</strain>
    </source>
</reference>
<dbReference type="Proteomes" id="UP000249396">
    <property type="component" value="Unassembled WGS sequence"/>
</dbReference>
<name>A0A2W4QU79_9GAMM</name>
<accession>A0A2W4QU79</accession>
<protein>
    <recommendedName>
        <fullName evidence="3">DUF4276 domain-containing protein</fullName>
    </recommendedName>
</protein>
<organism evidence="1 2">
    <name type="scientific">Candidatus Methylumidiphilus alinenensis</name>
    <dbReference type="NCBI Taxonomy" id="2202197"/>
    <lineage>
        <taxon>Bacteria</taxon>
        <taxon>Pseudomonadati</taxon>
        <taxon>Pseudomonadota</taxon>
        <taxon>Gammaproteobacteria</taxon>
        <taxon>Methylococcales</taxon>
        <taxon>Candidatus Methylumidiphilus</taxon>
    </lineage>
</organism>
<dbReference type="AlphaFoldDB" id="A0A2W4QU79"/>
<dbReference type="InterPro" id="IPR025455">
    <property type="entry name" value="DUF4276"/>
</dbReference>
<evidence type="ECO:0008006" key="3">
    <source>
        <dbReference type="Google" id="ProtNLM"/>
    </source>
</evidence>
<evidence type="ECO:0000313" key="1">
    <source>
        <dbReference type="EMBL" id="PZN74656.1"/>
    </source>
</evidence>
<proteinExistence type="predicted"/>
<gene>
    <name evidence="1" type="ORF">DM484_20685</name>
</gene>
<dbReference type="Pfam" id="PF14103">
    <property type="entry name" value="DUF4276"/>
    <property type="match status" value="1"/>
</dbReference>
<evidence type="ECO:0000313" key="2">
    <source>
        <dbReference type="Proteomes" id="UP000249396"/>
    </source>
</evidence>